<reference evidence="2" key="1">
    <citation type="submission" date="2022-11" db="UniProtKB">
        <authorList>
            <consortium name="WormBaseParasite"/>
        </authorList>
    </citation>
    <scope>IDENTIFICATION</scope>
</reference>
<sequence length="429" mass="49125">MCPHCRFLGIVKVIAERAKNLTVSAVRDQAIMCLGNIVVDCDTCRKHVMKTTIFETILDLLQTPTNFNAIQRDHYAWTLQNIIRPSPTSPDLNVLLTEMEREKMLKIAIGLITLPPPDVSIIQGVELFHDWIMIDEEKSVGVSIVENETVMNHLLQIFNGNDDDCSSKVIRSIGNLVCYDDDVIQRIIDYGFVSSMDTRRLTAGVGLESNIIWCLSNILGSFQSSYVHEIYDRTELLEYLIRSCYSYEIYIRRESIFCVKNICSFFQGEEQKKLYQTFFGKMIVDILDGFTIEKDVAMAQAVQGILTHCIDEMKKNNPIYKEMIYENGFEEAVQRRCEWTQITLETFDVGNPQRIELLRLLNVCDYAVKSIHDYKNVSKCDSQMEKMKSDALAPMDTTPSRPPRKDSCAQRSVANLDDELLNVLPDTTK</sequence>
<dbReference type="Proteomes" id="UP000887580">
    <property type="component" value="Unplaced"/>
</dbReference>
<organism evidence="1 2">
    <name type="scientific">Panagrolaimus sp. PS1159</name>
    <dbReference type="NCBI Taxonomy" id="55785"/>
    <lineage>
        <taxon>Eukaryota</taxon>
        <taxon>Metazoa</taxon>
        <taxon>Ecdysozoa</taxon>
        <taxon>Nematoda</taxon>
        <taxon>Chromadorea</taxon>
        <taxon>Rhabditida</taxon>
        <taxon>Tylenchina</taxon>
        <taxon>Panagrolaimomorpha</taxon>
        <taxon>Panagrolaimoidea</taxon>
        <taxon>Panagrolaimidae</taxon>
        <taxon>Panagrolaimus</taxon>
    </lineage>
</organism>
<dbReference type="WBParaSite" id="PS1159_v2.g23774.t1">
    <property type="protein sequence ID" value="PS1159_v2.g23774.t1"/>
    <property type="gene ID" value="PS1159_v2.g23774"/>
</dbReference>
<accession>A0AC35G4L1</accession>
<proteinExistence type="predicted"/>
<name>A0AC35G4L1_9BILA</name>
<protein>
    <submittedName>
        <fullName evidence="2">Uncharacterized protein</fullName>
    </submittedName>
</protein>
<evidence type="ECO:0000313" key="2">
    <source>
        <dbReference type="WBParaSite" id="PS1159_v2.g23774.t1"/>
    </source>
</evidence>
<evidence type="ECO:0000313" key="1">
    <source>
        <dbReference type="Proteomes" id="UP000887580"/>
    </source>
</evidence>